<dbReference type="STRING" id="364199.SAMN04489858_101393"/>
<dbReference type="Pfam" id="PF07309">
    <property type="entry name" value="FlaF"/>
    <property type="match status" value="1"/>
</dbReference>
<keyword evidence="1" id="KW-0282">Flagellum</keyword>
<sequence length="121" mass="13016">MNAVTPHNEYGYGAQVLRGSRDAEYDVFSRVTRMLRQADPSGRSSDAILAVHKNNELWTILAADLAQPGNGLPDEVKAGLLSLAMFSVRHGHGIMNGKGSTQVLIDINLSVMKGLRGEVGI</sequence>
<keyword evidence="1" id="KW-0969">Cilium</keyword>
<organism evidence="1 2">
    <name type="scientific">Paracoccus homiensis</name>
    <dbReference type="NCBI Taxonomy" id="364199"/>
    <lineage>
        <taxon>Bacteria</taxon>
        <taxon>Pseudomonadati</taxon>
        <taxon>Pseudomonadota</taxon>
        <taxon>Alphaproteobacteria</taxon>
        <taxon>Rhodobacterales</taxon>
        <taxon>Paracoccaceae</taxon>
        <taxon>Paracoccus</taxon>
    </lineage>
</organism>
<dbReference type="OrthoDB" id="9808944at2"/>
<dbReference type="EMBL" id="FOHO01000001">
    <property type="protein sequence ID" value="SES75826.1"/>
    <property type="molecule type" value="Genomic_DNA"/>
</dbReference>
<keyword evidence="1" id="KW-0966">Cell projection</keyword>
<dbReference type="InterPro" id="IPR010845">
    <property type="entry name" value="FlaF"/>
</dbReference>
<dbReference type="Proteomes" id="UP000199180">
    <property type="component" value="Unassembled WGS sequence"/>
</dbReference>
<accession>A0A1H9Z2U4</accession>
<dbReference type="AlphaFoldDB" id="A0A1H9Z2U4"/>
<keyword evidence="2" id="KW-1185">Reference proteome</keyword>
<gene>
    <name evidence="1" type="ORF">SAMN04489858_101393</name>
</gene>
<dbReference type="NCBIfam" id="NF009435">
    <property type="entry name" value="PRK12794.1"/>
    <property type="match status" value="1"/>
</dbReference>
<reference evidence="1 2" key="1">
    <citation type="submission" date="2016-10" db="EMBL/GenBank/DDBJ databases">
        <authorList>
            <person name="de Groot N.N."/>
        </authorList>
    </citation>
    <scope>NUCLEOTIDE SEQUENCE [LARGE SCALE GENOMIC DNA]</scope>
    <source>
        <strain evidence="1 2">DSM 17862</strain>
    </source>
</reference>
<evidence type="ECO:0000313" key="1">
    <source>
        <dbReference type="EMBL" id="SES75826.1"/>
    </source>
</evidence>
<name>A0A1H9Z2U4_9RHOB</name>
<protein>
    <submittedName>
        <fullName evidence="1">Flagellar protein FlaF</fullName>
    </submittedName>
</protein>
<dbReference type="GO" id="GO:0044781">
    <property type="term" value="P:bacterial-type flagellum organization"/>
    <property type="evidence" value="ECO:0007669"/>
    <property type="project" value="InterPro"/>
</dbReference>
<dbReference type="RefSeq" id="WP_090732058.1">
    <property type="nucleotide sequence ID" value="NZ_FOHO01000001.1"/>
</dbReference>
<proteinExistence type="predicted"/>
<evidence type="ECO:0000313" key="2">
    <source>
        <dbReference type="Proteomes" id="UP000199180"/>
    </source>
</evidence>